<sequence>MVQTQTQPQSATADRQAVYDAVLAAIERERGAILDVADAIHANPELALEEHAAAARLAETCERYGFAVERGSGGLPTAFTARRHGIGPGPAVALLAEYDALPGLGHGCGHNLLAGSTLAAAVGLAAVIDRLPGEVLLIGTPAEEAEGGKIRLIEAGAFAGVDIALSSHHGGNETRVAVRAPQGTCLAVAHLRFAFHGRTAHAAADPHEGINALNAVIHCFTGLDALRQHVTPDVRIHGIVTDGGRAPNVVPDFAAAEFLVRAASVEAVDAVVARAVAVAEGAATMTGATLELSRPSPTYADVRPNYALGRLLRSKLAAVGLPERDPDGRHDNQTGPGAYSTDLGNVSRLIPTATISFAISETPIRGHSLDVVNASISPLGRENALKTGKALALAAVDLLADPALVEEARAEFRGGA</sequence>
<name>A0A6J4TRZ6_9BACT</name>
<evidence type="ECO:0000313" key="4">
    <source>
        <dbReference type="EMBL" id="CAA9530574.1"/>
    </source>
</evidence>
<dbReference type="InterPro" id="IPR052030">
    <property type="entry name" value="Peptidase_M20/M20A_hydrolases"/>
</dbReference>
<dbReference type="Pfam" id="PF07687">
    <property type="entry name" value="M20_dimer"/>
    <property type="match status" value="1"/>
</dbReference>
<dbReference type="GO" id="GO:0016805">
    <property type="term" value="F:dipeptidase activity"/>
    <property type="evidence" value="ECO:0007669"/>
    <property type="project" value="InterPro"/>
</dbReference>
<evidence type="ECO:0000256" key="1">
    <source>
        <dbReference type="PIRNR" id="PIRNR037226"/>
    </source>
</evidence>
<dbReference type="Gene3D" id="3.40.630.10">
    <property type="entry name" value="Zn peptidases"/>
    <property type="match status" value="1"/>
</dbReference>
<dbReference type="EMBL" id="CADCWE010000052">
    <property type="protein sequence ID" value="CAA9530574.1"/>
    <property type="molecule type" value="Genomic_DNA"/>
</dbReference>
<dbReference type="FunFam" id="3.30.70.360:FF:000004">
    <property type="entry name" value="Peptidase M20 domain-containing protein 2"/>
    <property type="match status" value="1"/>
</dbReference>
<dbReference type="SUPFAM" id="SSF55031">
    <property type="entry name" value="Bacterial exopeptidase dimerisation domain"/>
    <property type="match status" value="1"/>
</dbReference>
<proteinExistence type="inferred from homology"/>
<evidence type="ECO:0000256" key="2">
    <source>
        <dbReference type="SAM" id="MobiDB-lite"/>
    </source>
</evidence>
<dbReference type="InterPro" id="IPR011650">
    <property type="entry name" value="Peptidase_M20_dimer"/>
</dbReference>
<dbReference type="InterPro" id="IPR036264">
    <property type="entry name" value="Bact_exopeptidase_dim_dom"/>
</dbReference>
<feature type="compositionally biased region" description="Basic and acidic residues" evidence="2">
    <location>
        <begin position="322"/>
        <end position="332"/>
    </location>
</feature>
<keyword evidence="4" id="KW-0378">Hydrolase</keyword>
<feature type="domain" description="Peptidase M20 dimerisation" evidence="3">
    <location>
        <begin position="191"/>
        <end position="280"/>
    </location>
</feature>
<organism evidence="4">
    <name type="scientific">uncultured Thermomicrobiales bacterium</name>
    <dbReference type="NCBI Taxonomy" id="1645740"/>
    <lineage>
        <taxon>Bacteria</taxon>
        <taxon>Pseudomonadati</taxon>
        <taxon>Thermomicrobiota</taxon>
        <taxon>Thermomicrobia</taxon>
        <taxon>Thermomicrobiales</taxon>
        <taxon>environmental samples</taxon>
    </lineage>
</organism>
<dbReference type="InterPro" id="IPR017144">
    <property type="entry name" value="Xaa-Arg_dipeptidase"/>
</dbReference>
<dbReference type="PANTHER" id="PTHR30575">
    <property type="entry name" value="PEPTIDASE M20"/>
    <property type="match status" value="1"/>
</dbReference>
<feature type="region of interest" description="Disordered" evidence="2">
    <location>
        <begin position="320"/>
        <end position="340"/>
    </location>
</feature>
<dbReference type="PIRSF" id="PIRSF037226">
    <property type="entry name" value="Amidohydrolase_ACY1L2_prd"/>
    <property type="match status" value="1"/>
</dbReference>
<dbReference type="PANTHER" id="PTHR30575:SF0">
    <property type="entry name" value="XAA-ARG DIPEPTIDASE"/>
    <property type="match status" value="1"/>
</dbReference>
<dbReference type="InterPro" id="IPR017439">
    <property type="entry name" value="Amidohydrolase"/>
</dbReference>
<comment type="similarity">
    <text evidence="1">Belongs to the peptidase M20A family.</text>
</comment>
<dbReference type="Gene3D" id="3.30.70.360">
    <property type="match status" value="1"/>
</dbReference>
<accession>A0A6J4TRZ6</accession>
<dbReference type="SUPFAM" id="SSF53187">
    <property type="entry name" value="Zn-dependent exopeptidases"/>
    <property type="match status" value="1"/>
</dbReference>
<evidence type="ECO:0000259" key="3">
    <source>
        <dbReference type="Pfam" id="PF07687"/>
    </source>
</evidence>
<protein>
    <recommendedName>
        <fullName evidence="1">Peptidase M20 domain-containing protein 2</fullName>
    </recommendedName>
</protein>
<dbReference type="NCBIfam" id="TIGR01891">
    <property type="entry name" value="amidohydrolases"/>
    <property type="match status" value="1"/>
</dbReference>
<dbReference type="GO" id="GO:0046657">
    <property type="term" value="P:folic acid catabolic process"/>
    <property type="evidence" value="ECO:0007669"/>
    <property type="project" value="TreeGrafter"/>
</dbReference>
<reference evidence="4" key="1">
    <citation type="submission" date="2020-02" db="EMBL/GenBank/DDBJ databases">
        <authorList>
            <person name="Meier V. D."/>
        </authorList>
    </citation>
    <scope>NUCLEOTIDE SEQUENCE</scope>
    <source>
        <strain evidence="4">AVDCRST_MAG73</strain>
    </source>
</reference>
<gene>
    <name evidence="4" type="ORF">AVDCRST_MAG73-912</name>
</gene>
<dbReference type="GO" id="GO:0071713">
    <property type="term" value="F:para-aminobenzoyl-glutamate hydrolase activity"/>
    <property type="evidence" value="ECO:0007669"/>
    <property type="project" value="TreeGrafter"/>
</dbReference>
<dbReference type="AlphaFoldDB" id="A0A6J4TRZ6"/>
<dbReference type="GO" id="GO:0005737">
    <property type="term" value="C:cytoplasm"/>
    <property type="evidence" value="ECO:0007669"/>
    <property type="project" value="TreeGrafter"/>
</dbReference>